<keyword evidence="12" id="KW-1185">Reference proteome</keyword>
<name>A0ABP0EJA5_9ASCO</name>
<dbReference type="InterPro" id="IPR048857">
    <property type="entry name" value="OTU1_Ubl"/>
</dbReference>
<keyword evidence="4" id="KW-0863">Zinc-finger</keyword>
<keyword evidence="9" id="KW-0963">Cytoplasm</keyword>
<evidence type="ECO:0000259" key="10">
    <source>
        <dbReference type="PROSITE" id="PS50802"/>
    </source>
</evidence>
<dbReference type="Proteomes" id="UP001497600">
    <property type="component" value="Chromosome G"/>
</dbReference>
<evidence type="ECO:0000256" key="9">
    <source>
        <dbReference type="RuleBase" id="RU367104"/>
    </source>
</evidence>
<gene>
    <name evidence="11" type="primary">OTU1</name>
    <name evidence="11" type="ORF">CAAN4_G19504</name>
</gene>
<dbReference type="CDD" id="cd22745">
    <property type="entry name" value="OTU_OTU1"/>
    <property type="match status" value="1"/>
</dbReference>
<sequence length="316" mass="35436">MRFRVKSDRGTKVISLSEEDGTTVEALIKEVISQGLVDQGVELTIKSGFPPKDIVYKSKKDKLIDIGVRSGDQLIFSQVEQTPKSKQTIRSDIPSVYNEALDIYAILRNVPDDNSCMFNSIVYALFGVQEHAVEEVHKLRQVVATTISADKGNKYTELVLGRPITKYCQWILNMDSWGGAIELGILAEHFQIAIHCLDVESGKIMKFQSEQHKPHNFIVLVYSGIHYDLVVRNQKLSTTKSDKQSDVCVFENGSLEGDTMLQDCEKLGQLLQTQNYSTNTTTFRLRCLQCYEVLVGEMGASNHANSTGHFKFGETT</sequence>
<keyword evidence="6 9" id="KW-0378">Hydrolase</keyword>
<dbReference type="PROSITE" id="PS50802">
    <property type="entry name" value="OTU"/>
    <property type="match status" value="1"/>
</dbReference>
<keyword evidence="7 9" id="KW-0788">Thiol protease</keyword>
<dbReference type="InterPro" id="IPR057766">
    <property type="entry name" value="Znf-C2H2_OTU1-like_C"/>
</dbReference>
<reference evidence="11 12" key="1">
    <citation type="submission" date="2024-01" db="EMBL/GenBank/DDBJ databases">
        <authorList>
            <consortium name="Genoscope - CEA"/>
            <person name="William W."/>
        </authorList>
    </citation>
    <scope>NUCLEOTIDE SEQUENCE [LARGE SCALE GENOMIC DNA]</scope>
    <source>
        <strain evidence="11 12">29B2s-10</strain>
    </source>
</reference>
<evidence type="ECO:0000256" key="2">
    <source>
        <dbReference type="ARBA" id="ARBA00022670"/>
    </source>
</evidence>
<evidence type="ECO:0000256" key="8">
    <source>
        <dbReference type="ARBA" id="ARBA00022833"/>
    </source>
</evidence>
<evidence type="ECO:0000256" key="7">
    <source>
        <dbReference type="ARBA" id="ARBA00022807"/>
    </source>
</evidence>
<feature type="domain" description="OTU" evidence="10">
    <location>
        <begin position="105"/>
        <end position="233"/>
    </location>
</feature>
<comment type="catalytic activity">
    <reaction evidence="1 9">
        <text>Thiol-dependent hydrolysis of ester, thioester, amide, peptide and isopeptide bonds formed by the C-terminal Gly of ubiquitin (a 76-residue protein attached to proteins as an intracellular targeting signal).</text>
        <dbReference type="EC" id="3.4.19.12"/>
    </reaction>
</comment>
<dbReference type="Pfam" id="PF21403">
    <property type="entry name" value="OTU1_UBXL"/>
    <property type="match status" value="1"/>
</dbReference>
<dbReference type="Gene3D" id="3.90.70.80">
    <property type="match status" value="1"/>
</dbReference>
<evidence type="ECO:0000313" key="11">
    <source>
        <dbReference type="EMBL" id="CAK7919634.1"/>
    </source>
</evidence>
<dbReference type="SUPFAM" id="SSF54001">
    <property type="entry name" value="Cysteine proteinases"/>
    <property type="match status" value="1"/>
</dbReference>
<dbReference type="EC" id="3.4.19.12" evidence="9"/>
<dbReference type="PANTHER" id="PTHR13312:SF0">
    <property type="entry name" value="UBIQUITIN THIOESTERASE OTU1"/>
    <property type="match status" value="1"/>
</dbReference>
<dbReference type="PANTHER" id="PTHR13312">
    <property type="entry name" value="HIV-INDUCED PROTEIN-7-LIKE PROTEASE"/>
    <property type="match status" value="1"/>
</dbReference>
<evidence type="ECO:0000256" key="6">
    <source>
        <dbReference type="ARBA" id="ARBA00022801"/>
    </source>
</evidence>
<dbReference type="InterPro" id="IPR038765">
    <property type="entry name" value="Papain-like_cys_pep_sf"/>
</dbReference>
<evidence type="ECO:0000256" key="3">
    <source>
        <dbReference type="ARBA" id="ARBA00022723"/>
    </source>
</evidence>
<dbReference type="Pfam" id="PF24560">
    <property type="entry name" value="zf-C2H2_OTU1_C"/>
    <property type="match status" value="1"/>
</dbReference>
<dbReference type="EMBL" id="OZ004259">
    <property type="protein sequence ID" value="CAK7919634.1"/>
    <property type="molecule type" value="Genomic_DNA"/>
</dbReference>
<dbReference type="Pfam" id="PF02338">
    <property type="entry name" value="OTU"/>
    <property type="match status" value="1"/>
</dbReference>
<organism evidence="11 12">
    <name type="scientific">[Candida] anglica</name>
    <dbReference type="NCBI Taxonomy" id="148631"/>
    <lineage>
        <taxon>Eukaryota</taxon>
        <taxon>Fungi</taxon>
        <taxon>Dikarya</taxon>
        <taxon>Ascomycota</taxon>
        <taxon>Saccharomycotina</taxon>
        <taxon>Pichiomycetes</taxon>
        <taxon>Debaryomycetaceae</taxon>
        <taxon>Kurtzmaniella</taxon>
    </lineage>
</organism>
<evidence type="ECO:0000256" key="1">
    <source>
        <dbReference type="ARBA" id="ARBA00000707"/>
    </source>
</evidence>
<protein>
    <recommendedName>
        <fullName evidence="9">Ubiquitin thioesterase OTU</fullName>
        <ecNumber evidence="9">3.4.19.12</ecNumber>
    </recommendedName>
</protein>
<keyword evidence="3" id="KW-0479">Metal-binding</keyword>
<comment type="subcellular location">
    <subcellularLocation>
        <location evidence="9">Cytoplasm</location>
    </subcellularLocation>
</comment>
<keyword evidence="5 9" id="KW-0833">Ubl conjugation pathway</keyword>
<accession>A0ABP0EJA5</accession>
<keyword evidence="8" id="KW-0862">Zinc</keyword>
<evidence type="ECO:0000256" key="5">
    <source>
        <dbReference type="ARBA" id="ARBA00022786"/>
    </source>
</evidence>
<dbReference type="Gene3D" id="3.10.20.90">
    <property type="entry name" value="Phosphatidylinositol 3-kinase Catalytic Subunit, Chain A, domain 1"/>
    <property type="match status" value="1"/>
</dbReference>
<evidence type="ECO:0000256" key="4">
    <source>
        <dbReference type="ARBA" id="ARBA00022771"/>
    </source>
</evidence>
<dbReference type="InterPro" id="IPR003323">
    <property type="entry name" value="OTU_dom"/>
</dbReference>
<keyword evidence="2" id="KW-0645">Protease</keyword>
<proteinExistence type="predicted"/>
<evidence type="ECO:0000313" key="12">
    <source>
        <dbReference type="Proteomes" id="UP001497600"/>
    </source>
</evidence>
<comment type="function">
    <text evidence="9">Hydrolase that can remove conjugated ubiquitin from proteins and may therefore play an important regulatory role at the level of protein turnover by preventing degradation.</text>
</comment>